<evidence type="ECO:0000313" key="9">
    <source>
        <dbReference type="EMBL" id="VDH91615.1"/>
    </source>
</evidence>
<keyword evidence="3" id="KW-0805">Transcription regulation</keyword>
<feature type="region of interest" description="Disordered" evidence="7">
    <location>
        <begin position="269"/>
        <end position="332"/>
    </location>
</feature>
<dbReference type="Gene3D" id="1.10.10.60">
    <property type="entry name" value="Homeodomain-like"/>
    <property type="match status" value="1"/>
</dbReference>
<dbReference type="Gene3D" id="2.40.50.40">
    <property type="match status" value="1"/>
</dbReference>
<keyword evidence="2" id="KW-0677">Repeat</keyword>
<comment type="subcellular location">
    <subcellularLocation>
        <location evidence="1">Nucleus</location>
    </subcellularLocation>
</comment>
<evidence type="ECO:0000256" key="7">
    <source>
        <dbReference type="SAM" id="MobiDB-lite"/>
    </source>
</evidence>
<evidence type="ECO:0000256" key="3">
    <source>
        <dbReference type="ARBA" id="ARBA00023015"/>
    </source>
</evidence>
<feature type="compositionally biased region" description="Polar residues" evidence="7">
    <location>
        <begin position="274"/>
        <end position="287"/>
    </location>
</feature>
<feature type="domain" description="Chromo" evidence="8">
    <location>
        <begin position="380"/>
        <end position="418"/>
    </location>
</feature>
<dbReference type="GO" id="GO:0005634">
    <property type="term" value="C:nucleus"/>
    <property type="evidence" value="ECO:0007669"/>
    <property type="project" value="UniProtKB-SubCell"/>
</dbReference>
<evidence type="ECO:0000256" key="4">
    <source>
        <dbReference type="ARBA" id="ARBA00023125"/>
    </source>
</evidence>
<name>A0A8B6BJ70_MYTGA</name>
<keyword evidence="6" id="KW-0539">Nucleus</keyword>
<keyword evidence="10" id="KW-1185">Reference proteome</keyword>
<gene>
    <name evidence="9" type="ORF">MGAL_10B049213</name>
</gene>
<protein>
    <recommendedName>
        <fullName evidence="8">Chromo domain-containing protein</fullName>
    </recommendedName>
</protein>
<evidence type="ECO:0000259" key="8">
    <source>
        <dbReference type="PROSITE" id="PS50013"/>
    </source>
</evidence>
<dbReference type="InterPro" id="IPR016197">
    <property type="entry name" value="Chromo-like_dom_sf"/>
</dbReference>
<evidence type="ECO:0000256" key="5">
    <source>
        <dbReference type="ARBA" id="ARBA00023163"/>
    </source>
</evidence>
<accession>A0A8B6BJ70</accession>
<evidence type="ECO:0000256" key="2">
    <source>
        <dbReference type="ARBA" id="ARBA00022737"/>
    </source>
</evidence>
<dbReference type="PROSITE" id="PS50013">
    <property type="entry name" value="CHROMO_2"/>
    <property type="match status" value="1"/>
</dbReference>
<dbReference type="SUPFAM" id="SSF54160">
    <property type="entry name" value="Chromo domain-like"/>
    <property type="match status" value="1"/>
</dbReference>
<dbReference type="GO" id="GO:0003677">
    <property type="term" value="F:DNA binding"/>
    <property type="evidence" value="ECO:0007669"/>
    <property type="project" value="UniProtKB-KW"/>
</dbReference>
<keyword evidence="4" id="KW-0238">DNA-binding</keyword>
<dbReference type="EMBL" id="UYJE01000256">
    <property type="protein sequence ID" value="VDH91615.1"/>
    <property type="molecule type" value="Genomic_DNA"/>
</dbReference>
<sequence length="418" mass="47002">MNEKLEEAWNAGMKQAGKQCKESIENVANVLEIETERAKEWIGNRNARERRLNGEAKPTQKKVVIAGGTNAYALFAKTIKRVSGKKWRRLTGLSLGKRLKRSGRIPIKGSLGILSQLKIINQACETLDSIGYSVCGIGCNREKDSAPDIFGTKDAVQFFDCDIEQKFNVFFSGKKDKNASNIDKSCKEGERKELKQLVRKHFNAAWANSTNLGTQVPYIEINVGSIKVDVEGLPDGMVFKEPSSYGKDILRSNMLKARVTFKIRKTELSEDEVNSNGDHNIEDTTAISVEDAKKRKQEGGKNGVSDINRFERPGCSSSTDVNKRKQGNKKGNIVECKRNKKPVEIQEGIDLSAEDVEMLSPLLLDDATQELVDPSQDELYKIERIMKTRKRKQKTESLVKWEGCDELTWIPQEDIKNI</sequence>
<reference evidence="9" key="1">
    <citation type="submission" date="2018-11" db="EMBL/GenBank/DDBJ databases">
        <authorList>
            <person name="Alioto T."/>
            <person name="Alioto T."/>
        </authorList>
    </citation>
    <scope>NUCLEOTIDE SEQUENCE</scope>
</reference>
<dbReference type="SUPFAM" id="SSF117773">
    <property type="entry name" value="GTF2I-like repeat"/>
    <property type="match status" value="1"/>
</dbReference>
<dbReference type="Gene3D" id="3.90.1460.10">
    <property type="entry name" value="GTF2I-like"/>
    <property type="match status" value="1"/>
</dbReference>
<dbReference type="OrthoDB" id="10072451at2759"/>
<dbReference type="Proteomes" id="UP000596742">
    <property type="component" value="Unassembled WGS sequence"/>
</dbReference>
<dbReference type="InterPro" id="IPR036647">
    <property type="entry name" value="GTF2I-like_rpt_sf"/>
</dbReference>
<organism evidence="9 10">
    <name type="scientific">Mytilus galloprovincialis</name>
    <name type="common">Mediterranean mussel</name>
    <dbReference type="NCBI Taxonomy" id="29158"/>
    <lineage>
        <taxon>Eukaryota</taxon>
        <taxon>Metazoa</taxon>
        <taxon>Spiralia</taxon>
        <taxon>Lophotrochozoa</taxon>
        <taxon>Mollusca</taxon>
        <taxon>Bivalvia</taxon>
        <taxon>Autobranchia</taxon>
        <taxon>Pteriomorphia</taxon>
        <taxon>Mytilida</taxon>
        <taxon>Mytiloidea</taxon>
        <taxon>Mytilidae</taxon>
        <taxon>Mytilinae</taxon>
        <taxon>Mytilus</taxon>
    </lineage>
</organism>
<dbReference type="PROSITE" id="PS51139">
    <property type="entry name" value="GTF2I"/>
    <property type="match status" value="1"/>
</dbReference>
<comment type="caution">
    <text evidence="9">The sequence shown here is derived from an EMBL/GenBank/DDBJ whole genome shotgun (WGS) entry which is preliminary data.</text>
</comment>
<dbReference type="CDD" id="cd00024">
    <property type="entry name" value="CD_CSD"/>
    <property type="match status" value="1"/>
</dbReference>
<keyword evidence="5" id="KW-0804">Transcription</keyword>
<proteinExistence type="predicted"/>
<evidence type="ECO:0000313" key="10">
    <source>
        <dbReference type="Proteomes" id="UP000596742"/>
    </source>
</evidence>
<feature type="compositionally biased region" description="Basic and acidic residues" evidence="7">
    <location>
        <begin position="290"/>
        <end position="299"/>
    </location>
</feature>
<dbReference type="AlphaFoldDB" id="A0A8B6BJ70"/>
<evidence type="ECO:0000256" key="6">
    <source>
        <dbReference type="ARBA" id="ARBA00023242"/>
    </source>
</evidence>
<dbReference type="InterPro" id="IPR000953">
    <property type="entry name" value="Chromo/chromo_shadow_dom"/>
</dbReference>
<dbReference type="Pfam" id="PF02946">
    <property type="entry name" value="GTF2I"/>
    <property type="match status" value="1"/>
</dbReference>
<dbReference type="InterPro" id="IPR004212">
    <property type="entry name" value="GTF2I"/>
</dbReference>
<evidence type="ECO:0000256" key="1">
    <source>
        <dbReference type="ARBA" id="ARBA00004123"/>
    </source>
</evidence>